<sequence length="420" mass="46543">MGGDREHILHPSIPPPSPASRLVRAPVLHRPSAVVREARAELDWTGPWEQRHGTTVSSGSHASSHTPPEPTGSHRLKLDSPKRLTAQRTGVSDTGPTPPTQAQILLSASPYNIPIPTRIPTLPPARFSKYHHLHAGSHASSPASSTTYRPRHTTRSHTLSLHSPLHTITTAVMATLAPPLSPRQCGGFFELPHKKWRRRRVTTDLMQQEERDRVAREAEMESRARACNYLTTFLHSSPWTDQLDQITIVWDSVPSMEELESYGELDEKEGTRNCRRMFKAVVVWDEVGHLLWRTLKDAAQQQQISTGSLPVVIERTSTDGADTWWHASPEYGFRRGSQETSHSSLASRGSATTNPFSLDRDYSTFSSLSSSPCDTNFMAAASQTRKRSDSLSAMIPRAISHGCVSAVKKTFGVFSEKQAA</sequence>
<name>A0ACC1R210_9HYPO</name>
<proteinExistence type="predicted"/>
<organism evidence="1 2">
    <name type="scientific">Lecanicillium saksenae</name>
    <dbReference type="NCBI Taxonomy" id="468837"/>
    <lineage>
        <taxon>Eukaryota</taxon>
        <taxon>Fungi</taxon>
        <taxon>Dikarya</taxon>
        <taxon>Ascomycota</taxon>
        <taxon>Pezizomycotina</taxon>
        <taxon>Sordariomycetes</taxon>
        <taxon>Hypocreomycetidae</taxon>
        <taxon>Hypocreales</taxon>
        <taxon>Cordycipitaceae</taxon>
        <taxon>Lecanicillium</taxon>
    </lineage>
</organism>
<keyword evidence="2" id="KW-1185">Reference proteome</keyword>
<dbReference type="Proteomes" id="UP001148737">
    <property type="component" value="Unassembled WGS sequence"/>
</dbReference>
<protein>
    <submittedName>
        <fullName evidence="1">Uncharacterized protein</fullName>
    </submittedName>
</protein>
<evidence type="ECO:0000313" key="2">
    <source>
        <dbReference type="Proteomes" id="UP001148737"/>
    </source>
</evidence>
<dbReference type="EMBL" id="JANAKD010000171">
    <property type="protein sequence ID" value="KAJ3496670.1"/>
    <property type="molecule type" value="Genomic_DNA"/>
</dbReference>
<comment type="caution">
    <text evidence="1">The sequence shown here is derived from an EMBL/GenBank/DDBJ whole genome shotgun (WGS) entry which is preliminary data.</text>
</comment>
<accession>A0ACC1R210</accession>
<evidence type="ECO:0000313" key="1">
    <source>
        <dbReference type="EMBL" id="KAJ3496670.1"/>
    </source>
</evidence>
<gene>
    <name evidence="1" type="ORF">NLG97_g2488</name>
</gene>
<reference evidence="1" key="1">
    <citation type="submission" date="2022-07" db="EMBL/GenBank/DDBJ databases">
        <title>Genome Sequence of Lecanicillium saksenae.</title>
        <authorList>
            <person name="Buettner E."/>
        </authorList>
    </citation>
    <scope>NUCLEOTIDE SEQUENCE</scope>
    <source>
        <strain evidence="1">VT-O1</strain>
    </source>
</reference>